<evidence type="ECO:0000313" key="2">
    <source>
        <dbReference type="Proteomes" id="UP001186974"/>
    </source>
</evidence>
<gene>
    <name evidence="1" type="ORF">LTS18_000203</name>
</gene>
<reference evidence="1" key="1">
    <citation type="submission" date="2024-09" db="EMBL/GenBank/DDBJ databases">
        <title>Black Yeasts Isolated from many extreme environments.</title>
        <authorList>
            <person name="Coleine C."/>
            <person name="Stajich J.E."/>
            <person name="Selbmann L."/>
        </authorList>
    </citation>
    <scope>NUCLEOTIDE SEQUENCE</scope>
    <source>
        <strain evidence="1">CCFEE 5737</strain>
    </source>
</reference>
<accession>A0ACC3DG40</accession>
<keyword evidence="2" id="KW-1185">Reference proteome</keyword>
<dbReference type="EMBL" id="JAWDJW010005043">
    <property type="protein sequence ID" value="KAK3069883.1"/>
    <property type="molecule type" value="Genomic_DNA"/>
</dbReference>
<protein>
    <submittedName>
        <fullName evidence="1">Uncharacterized protein</fullName>
    </submittedName>
</protein>
<sequence>MNRVQQNRQQVERDAAANADIIQRHTQETANQQAGQKRKRITVNIDDLKRIPGPKGGGFGLDERFYGEDSEIEMSIEEYEWCMGDDSKRKPTEERPVDDRPAKKQKREGFSVPEPSESSDDEEDIESEPITPTPSSTNIFQFEQRPNLELSELSDAPSLHQTPRAARPVQTNTEMLNVPKLKAHILEHAAAATDKRKAAAGPFPKKITEPSSGVHWIEAAQPGFRVPWVPSYSQSTHDSNRDQWLYSVYKQERARVPNGDLLTRIAYDDEIAAKKEEERIRVVEEARVKEEQAREQKERAQREEAAARKAADEATKAVKAAEEE</sequence>
<feature type="non-terminal residue" evidence="1">
    <location>
        <position position="324"/>
    </location>
</feature>
<dbReference type="Proteomes" id="UP001186974">
    <property type="component" value="Unassembled WGS sequence"/>
</dbReference>
<comment type="caution">
    <text evidence="1">The sequence shown here is derived from an EMBL/GenBank/DDBJ whole genome shotgun (WGS) entry which is preliminary data.</text>
</comment>
<name>A0ACC3DG40_9PEZI</name>
<proteinExistence type="predicted"/>
<evidence type="ECO:0000313" key="1">
    <source>
        <dbReference type="EMBL" id="KAK3069883.1"/>
    </source>
</evidence>
<organism evidence="1 2">
    <name type="scientific">Coniosporium uncinatum</name>
    <dbReference type="NCBI Taxonomy" id="93489"/>
    <lineage>
        <taxon>Eukaryota</taxon>
        <taxon>Fungi</taxon>
        <taxon>Dikarya</taxon>
        <taxon>Ascomycota</taxon>
        <taxon>Pezizomycotina</taxon>
        <taxon>Dothideomycetes</taxon>
        <taxon>Dothideomycetes incertae sedis</taxon>
        <taxon>Coniosporium</taxon>
    </lineage>
</organism>